<feature type="domain" description="Alpha-D-phosphohexomutase alpha/beta/alpha" evidence="13">
    <location>
        <begin position="304"/>
        <end position="414"/>
    </location>
</feature>
<reference evidence="14" key="1">
    <citation type="journal article" date="2014" name="Int. J. Syst. Evol. Microbiol.">
        <title>Complete genome sequence of Corynebacterium casei LMG S-19264T (=DSM 44701T), isolated from a smear-ripened cheese.</title>
        <authorList>
            <consortium name="US DOE Joint Genome Institute (JGI-PGF)"/>
            <person name="Walter F."/>
            <person name="Albersmeier A."/>
            <person name="Kalinowski J."/>
            <person name="Ruckert C."/>
        </authorList>
    </citation>
    <scope>NUCLEOTIDE SEQUENCE</scope>
    <source>
        <strain evidence="14">KCTC 22169</strain>
    </source>
</reference>
<keyword evidence="8" id="KW-0460">Magnesium</keyword>
<reference evidence="14" key="2">
    <citation type="submission" date="2020-09" db="EMBL/GenBank/DDBJ databases">
        <authorList>
            <person name="Sun Q."/>
            <person name="Kim S."/>
        </authorList>
    </citation>
    <scope>NUCLEOTIDE SEQUENCE</scope>
    <source>
        <strain evidence="14">KCTC 22169</strain>
    </source>
</reference>
<dbReference type="Pfam" id="PF02879">
    <property type="entry name" value="PGM_PMM_II"/>
    <property type="match status" value="1"/>
</dbReference>
<sequence>MVRMLPHRDHSLCDVSVLRVKKGLQLPPYAAYNRLKDLRERLMTTLTCFGAYDIRGELGVELNTDIAYRIGRAFAAYLKPKTVVVGGDVRETSPELKEAFARGVMDFGADVIDIGLCGTEEVYFATKHLKADGGCMVTASHNPINYNGMKMVRDDSKPISRDTGLDDIRTMAEDESYGEKAGQPGTLKAVDNSQAYTDHLVSYLDLSDLRPTKLVTNAGNGAAGPSLDRLEAALQAKGAPIEFVKINNEPDGTFPNGIPNPLLHEQQPVTSKAVRDNGADMGIAWDGDFDRCFLWDEDGNFIEGYYIVGLLAEAFLVKEPGSKIVYDPRLTWNTVEIVESNGGQAVMCKSGHAFIKEKMRKEDAIYGGEMSAHHYFRDFAYCDSGMLPWLLVVDLLSKKKSTLKTLVSERMSMYPSPGEINSKVADADATMTRVYEAYKADAVSEDRIDGLSLEFENWRFNLRKSNTEPVIRLNVETRGDKDLMDEKTQELLALIRQ</sequence>
<dbReference type="SUPFAM" id="SSF53738">
    <property type="entry name" value="Phosphoglucomutase, first 3 domains"/>
    <property type="match status" value="3"/>
</dbReference>
<comment type="similarity">
    <text evidence="4">Belongs to the phosphohexose mutase family.</text>
</comment>
<keyword evidence="15" id="KW-1185">Reference proteome</keyword>
<comment type="cofactor">
    <cofactor evidence="2">
        <name>Mg(2+)</name>
        <dbReference type="ChEBI" id="CHEBI:18420"/>
    </cofactor>
</comment>
<evidence type="ECO:0000256" key="4">
    <source>
        <dbReference type="ARBA" id="ARBA00010231"/>
    </source>
</evidence>
<comment type="catalytic activity">
    <reaction evidence="1">
        <text>alpha-D-mannose 1-phosphate = D-mannose 6-phosphate</text>
        <dbReference type="Rhea" id="RHEA:11140"/>
        <dbReference type="ChEBI" id="CHEBI:58409"/>
        <dbReference type="ChEBI" id="CHEBI:58735"/>
        <dbReference type="EC" id="5.4.2.8"/>
    </reaction>
</comment>
<dbReference type="Pfam" id="PF00408">
    <property type="entry name" value="PGM_PMM_IV"/>
    <property type="match status" value="1"/>
</dbReference>
<keyword evidence="9" id="KW-0413">Isomerase</keyword>
<dbReference type="GO" id="GO:0005975">
    <property type="term" value="P:carbohydrate metabolic process"/>
    <property type="evidence" value="ECO:0007669"/>
    <property type="project" value="InterPro"/>
</dbReference>
<name>A0A918KEQ9_9GAMM</name>
<dbReference type="EC" id="5.4.2.8" evidence="5"/>
<keyword evidence="6" id="KW-0597">Phosphoprotein</keyword>
<evidence type="ECO:0000259" key="12">
    <source>
        <dbReference type="Pfam" id="PF02879"/>
    </source>
</evidence>
<evidence type="ECO:0000256" key="7">
    <source>
        <dbReference type="ARBA" id="ARBA00022723"/>
    </source>
</evidence>
<dbReference type="InterPro" id="IPR005844">
    <property type="entry name" value="A-D-PHexomutase_a/b/a-I"/>
</dbReference>
<dbReference type="CDD" id="cd03089">
    <property type="entry name" value="PMM_PGM"/>
    <property type="match status" value="1"/>
</dbReference>
<feature type="domain" description="Alpha-D-phosphohexomutase C-terminal" evidence="10">
    <location>
        <begin position="419"/>
        <end position="487"/>
    </location>
</feature>
<dbReference type="Pfam" id="PF02878">
    <property type="entry name" value="PGM_PMM_I"/>
    <property type="match status" value="1"/>
</dbReference>
<evidence type="ECO:0000256" key="1">
    <source>
        <dbReference type="ARBA" id="ARBA00000586"/>
    </source>
</evidence>
<dbReference type="InterPro" id="IPR005841">
    <property type="entry name" value="Alpha-D-phosphohexomutase_SF"/>
</dbReference>
<dbReference type="Gene3D" id="3.30.310.50">
    <property type="entry name" value="Alpha-D-phosphohexomutase, C-terminal domain"/>
    <property type="match status" value="1"/>
</dbReference>
<evidence type="ECO:0000256" key="5">
    <source>
        <dbReference type="ARBA" id="ARBA00012730"/>
    </source>
</evidence>
<evidence type="ECO:0000259" key="10">
    <source>
        <dbReference type="Pfam" id="PF00408"/>
    </source>
</evidence>
<protein>
    <recommendedName>
        <fullName evidence="5">phosphomannomutase</fullName>
        <ecNumber evidence="5">5.4.2.8</ecNumber>
    </recommendedName>
</protein>
<dbReference type="InterPro" id="IPR005845">
    <property type="entry name" value="A-D-PHexomutase_a/b/a-II"/>
</dbReference>
<dbReference type="InterPro" id="IPR005846">
    <property type="entry name" value="A-D-PHexomutase_a/b/a-III"/>
</dbReference>
<evidence type="ECO:0000256" key="3">
    <source>
        <dbReference type="ARBA" id="ARBA00004699"/>
    </source>
</evidence>
<comment type="caution">
    <text evidence="14">The sequence shown here is derived from an EMBL/GenBank/DDBJ whole genome shotgun (WGS) entry which is preliminary data.</text>
</comment>
<proteinExistence type="inferred from homology"/>
<evidence type="ECO:0000313" key="15">
    <source>
        <dbReference type="Proteomes" id="UP000626148"/>
    </source>
</evidence>
<dbReference type="AlphaFoldDB" id="A0A918KEQ9"/>
<keyword evidence="7" id="KW-0479">Metal-binding</keyword>
<evidence type="ECO:0000313" key="14">
    <source>
        <dbReference type="EMBL" id="GGX60511.1"/>
    </source>
</evidence>
<dbReference type="PRINTS" id="PR00509">
    <property type="entry name" value="PGMPMM"/>
</dbReference>
<dbReference type="InterPro" id="IPR036900">
    <property type="entry name" value="A-D-PHexomutase_C_sf"/>
</dbReference>
<evidence type="ECO:0000256" key="8">
    <source>
        <dbReference type="ARBA" id="ARBA00022842"/>
    </source>
</evidence>
<gene>
    <name evidence="14" type="primary">manB</name>
    <name evidence="14" type="ORF">GCM10007392_30670</name>
</gene>
<evidence type="ECO:0000256" key="2">
    <source>
        <dbReference type="ARBA" id="ARBA00001946"/>
    </source>
</evidence>
<evidence type="ECO:0000259" key="13">
    <source>
        <dbReference type="Pfam" id="PF02880"/>
    </source>
</evidence>
<organism evidence="14 15">
    <name type="scientific">Saccharospirillum salsuginis</name>
    <dbReference type="NCBI Taxonomy" id="418750"/>
    <lineage>
        <taxon>Bacteria</taxon>
        <taxon>Pseudomonadati</taxon>
        <taxon>Pseudomonadota</taxon>
        <taxon>Gammaproteobacteria</taxon>
        <taxon>Oceanospirillales</taxon>
        <taxon>Saccharospirillaceae</taxon>
        <taxon>Saccharospirillum</taxon>
    </lineage>
</organism>
<dbReference type="SUPFAM" id="SSF55957">
    <property type="entry name" value="Phosphoglucomutase, C-terminal domain"/>
    <property type="match status" value="1"/>
</dbReference>
<dbReference type="Pfam" id="PF02880">
    <property type="entry name" value="PGM_PMM_III"/>
    <property type="match status" value="1"/>
</dbReference>
<dbReference type="PANTHER" id="PTHR43771">
    <property type="entry name" value="PHOSPHOMANNOMUTASE"/>
    <property type="match status" value="1"/>
</dbReference>
<evidence type="ECO:0000256" key="6">
    <source>
        <dbReference type="ARBA" id="ARBA00022553"/>
    </source>
</evidence>
<evidence type="ECO:0000259" key="11">
    <source>
        <dbReference type="Pfam" id="PF02878"/>
    </source>
</evidence>
<evidence type="ECO:0000256" key="9">
    <source>
        <dbReference type="ARBA" id="ARBA00023235"/>
    </source>
</evidence>
<dbReference type="PANTHER" id="PTHR43771:SF1">
    <property type="entry name" value="PHOSPHOMANNOMUTASE"/>
    <property type="match status" value="1"/>
</dbReference>
<dbReference type="GO" id="GO:0046872">
    <property type="term" value="F:metal ion binding"/>
    <property type="evidence" value="ECO:0007669"/>
    <property type="project" value="UniProtKB-KW"/>
</dbReference>
<dbReference type="GO" id="GO:0004615">
    <property type="term" value="F:phosphomannomutase activity"/>
    <property type="evidence" value="ECO:0007669"/>
    <property type="project" value="UniProtKB-EC"/>
</dbReference>
<feature type="domain" description="Alpha-D-phosphohexomutase alpha/beta/alpha" evidence="12">
    <location>
        <begin position="195"/>
        <end position="299"/>
    </location>
</feature>
<dbReference type="InterPro" id="IPR005843">
    <property type="entry name" value="A-D-PHexomutase_C"/>
</dbReference>
<dbReference type="Gene3D" id="3.40.120.10">
    <property type="entry name" value="Alpha-D-Glucose-1,6-Bisphosphate, subunit A, domain 3"/>
    <property type="match status" value="3"/>
</dbReference>
<dbReference type="InterPro" id="IPR016055">
    <property type="entry name" value="A-D-PHexomutase_a/b/a-I/II/III"/>
</dbReference>
<feature type="domain" description="Alpha-D-phosphohexomutase alpha/beta/alpha" evidence="11">
    <location>
        <begin position="49"/>
        <end position="175"/>
    </location>
</feature>
<dbReference type="Proteomes" id="UP000626148">
    <property type="component" value="Unassembled WGS sequence"/>
</dbReference>
<accession>A0A918KEQ9</accession>
<comment type="pathway">
    <text evidence="3">Nucleotide-sugar biosynthesis; GDP-alpha-D-mannose biosynthesis; alpha-D-mannose 1-phosphate from D-fructose 6-phosphate: step 2/2.</text>
</comment>
<dbReference type="EMBL" id="BMXR01000007">
    <property type="protein sequence ID" value="GGX60511.1"/>
    <property type="molecule type" value="Genomic_DNA"/>
</dbReference>